<gene>
    <name evidence="2" type="ORF">EI983_16405</name>
</gene>
<evidence type="ECO:0008006" key="4">
    <source>
        <dbReference type="Google" id="ProtNLM"/>
    </source>
</evidence>
<evidence type="ECO:0000313" key="3">
    <source>
        <dbReference type="Proteomes" id="UP000428330"/>
    </source>
</evidence>
<keyword evidence="3" id="KW-1185">Reference proteome</keyword>
<dbReference type="RefSeq" id="WP_157708443.1">
    <property type="nucleotide sequence ID" value="NZ_CP034348.1"/>
</dbReference>
<dbReference type="OrthoDB" id="5702699at2"/>
<dbReference type="EMBL" id="CP034348">
    <property type="protein sequence ID" value="QGX99762.1"/>
    <property type="molecule type" value="Genomic_DNA"/>
</dbReference>
<sequence length="220" mass="24166">MSTLSDKERQELSLLLPWYANGTLDDDDTRKVEAALAEDDALAREFDLVLEDQASVVALVSEEEVPISMGERFKAALTAETAEPVTRVQPRARDESLISRITSVLFPARPRAYAYVAAAIVLLVPAIAILSVVNGNQQPGRYQTASGEVETATDKQRMLVKFSSEVAWTDVDTFLRATRGQIVRGPNADGLYELEFEKTEELATTLENAAGLFEFVLPSN</sequence>
<reference evidence="3" key="1">
    <citation type="submission" date="2018-12" db="EMBL/GenBank/DDBJ databases">
        <title>Complete genome sequence of Roseovarius sp. MME-070.</title>
        <authorList>
            <person name="Nam Y.-D."/>
            <person name="Kang J."/>
            <person name="Chung W.-H."/>
            <person name="Park Y.S."/>
        </authorList>
    </citation>
    <scope>NUCLEOTIDE SEQUENCE [LARGE SCALE GENOMIC DNA]</scope>
    <source>
        <strain evidence="3">MME-070</strain>
    </source>
</reference>
<organism evidence="2 3">
    <name type="scientific">Roseovarius faecimaris</name>
    <dbReference type="NCBI Taxonomy" id="2494550"/>
    <lineage>
        <taxon>Bacteria</taxon>
        <taxon>Pseudomonadati</taxon>
        <taxon>Pseudomonadota</taxon>
        <taxon>Alphaproteobacteria</taxon>
        <taxon>Rhodobacterales</taxon>
        <taxon>Roseobacteraceae</taxon>
        <taxon>Roseovarius</taxon>
    </lineage>
</organism>
<keyword evidence="1" id="KW-0472">Membrane</keyword>
<evidence type="ECO:0000313" key="2">
    <source>
        <dbReference type="EMBL" id="QGX99762.1"/>
    </source>
</evidence>
<keyword evidence="1" id="KW-0812">Transmembrane</keyword>
<accession>A0A6I6IU80</accession>
<name>A0A6I6IU80_9RHOB</name>
<dbReference type="AlphaFoldDB" id="A0A6I6IU80"/>
<feature type="transmembrane region" description="Helical" evidence="1">
    <location>
        <begin position="112"/>
        <end position="133"/>
    </location>
</feature>
<evidence type="ECO:0000256" key="1">
    <source>
        <dbReference type="SAM" id="Phobius"/>
    </source>
</evidence>
<proteinExistence type="predicted"/>
<keyword evidence="1" id="KW-1133">Transmembrane helix</keyword>
<dbReference type="KEGG" id="rom:EI983_16405"/>
<dbReference type="Proteomes" id="UP000428330">
    <property type="component" value="Chromosome"/>
</dbReference>
<protein>
    <recommendedName>
        <fullName evidence="4">Zinc-finger domain-containing protein</fullName>
    </recommendedName>
</protein>